<dbReference type="EMBL" id="JAFLNC010000003">
    <property type="protein sequence ID" value="MBO0333871.1"/>
    <property type="molecule type" value="Genomic_DNA"/>
</dbReference>
<dbReference type="Pfam" id="PF14196">
    <property type="entry name" value="ATC_hydrolase"/>
    <property type="match status" value="1"/>
</dbReference>
<accession>A0ABS3F5W5</accession>
<dbReference type="Proteomes" id="UP000664761">
    <property type="component" value="Unassembled WGS sequence"/>
</dbReference>
<reference evidence="1 2" key="1">
    <citation type="submission" date="2021-03" db="EMBL/GenBank/DDBJ databases">
        <title>Sneathiella sp. CAU 1612 isolated from Kang Won-do.</title>
        <authorList>
            <person name="Kim W."/>
        </authorList>
    </citation>
    <scope>NUCLEOTIDE SEQUENCE [LARGE SCALE GENOMIC DNA]</scope>
    <source>
        <strain evidence="1 2">CAU 1612</strain>
    </source>
</reference>
<evidence type="ECO:0000313" key="2">
    <source>
        <dbReference type="Proteomes" id="UP000664761"/>
    </source>
</evidence>
<gene>
    <name evidence="1" type="ORF">J0X12_09610</name>
</gene>
<dbReference type="GO" id="GO:0016787">
    <property type="term" value="F:hydrolase activity"/>
    <property type="evidence" value="ECO:0007669"/>
    <property type="project" value="UniProtKB-KW"/>
</dbReference>
<keyword evidence="2" id="KW-1185">Reference proteome</keyword>
<dbReference type="RefSeq" id="WP_207044872.1">
    <property type="nucleotide sequence ID" value="NZ_JAFLNC010000003.1"/>
</dbReference>
<keyword evidence="1" id="KW-0378">Hydrolase</keyword>
<name>A0ABS3F5W5_9PROT</name>
<proteinExistence type="predicted"/>
<protein>
    <submittedName>
        <fullName evidence="1">L-2-amino-thiazoline-4-carboxylic acid hydrolase</fullName>
    </submittedName>
</protein>
<organism evidence="1 2">
    <name type="scientific">Sneathiella sedimenti</name>
    <dbReference type="NCBI Taxonomy" id="2816034"/>
    <lineage>
        <taxon>Bacteria</taxon>
        <taxon>Pseudomonadati</taxon>
        <taxon>Pseudomonadota</taxon>
        <taxon>Alphaproteobacteria</taxon>
        <taxon>Sneathiellales</taxon>
        <taxon>Sneathiellaceae</taxon>
        <taxon>Sneathiella</taxon>
    </lineage>
</organism>
<comment type="caution">
    <text evidence="1">The sequence shown here is derived from an EMBL/GenBank/DDBJ whole genome shotgun (WGS) entry which is preliminary data.</text>
</comment>
<dbReference type="InterPro" id="IPR026002">
    <property type="entry name" value="ATC_hydrolase-like"/>
</dbReference>
<evidence type="ECO:0000313" key="1">
    <source>
        <dbReference type="EMBL" id="MBO0333871.1"/>
    </source>
</evidence>
<sequence length="154" mass="17665">MTDKNNITPFDHIKLTVEAQIPLVRAMEKELGRKKAHHLVRQALDSTNRQISETRSRDNPMTIPKLEAEFASFGIGVEFEFDVLKRSDDEFHVDVHKCAYTKMMEEMGARDLGPLLICNCDFALAEGLGLELKREKTCMKGDGMCDFRFRKVKE</sequence>